<evidence type="ECO:0000256" key="2">
    <source>
        <dbReference type="ARBA" id="ARBA00022679"/>
    </source>
</evidence>
<evidence type="ECO:0000313" key="10">
    <source>
        <dbReference type="EMBL" id="KAH9310563.1"/>
    </source>
</evidence>
<evidence type="ECO:0000256" key="8">
    <source>
        <dbReference type="RuleBase" id="RU366032"/>
    </source>
</evidence>
<feature type="non-terminal residue" evidence="10">
    <location>
        <position position="1"/>
    </location>
</feature>
<dbReference type="OMA" id="PIERRYF"/>
<keyword evidence="6 8" id="KW-0496">Mitochondrion</keyword>
<feature type="domain" description="Histidine kinase" evidence="9">
    <location>
        <begin position="237"/>
        <end position="352"/>
    </location>
</feature>
<keyword evidence="2 8" id="KW-0808">Transferase</keyword>
<evidence type="ECO:0000259" key="9">
    <source>
        <dbReference type="PROSITE" id="PS50109"/>
    </source>
</evidence>
<dbReference type="GO" id="GO:0004740">
    <property type="term" value="F:pyruvate dehydrogenase (acetyl-transferring) kinase activity"/>
    <property type="evidence" value="ECO:0007669"/>
    <property type="project" value="UniProtKB-EC"/>
</dbReference>
<dbReference type="GO" id="GO:0005524">
    <property type="term" value="F:ATP binding"/>
    <property type="evidence" value="ECO:0007669"/>
    <property type="project" value="UniProtKB-UniRule"/>
</dbReference>
<evidence type="ECO:0000256" key="7">
    <source>
        <dbReference type="ARBA" id="ARBA00048201"/>
    </source>
</evidence>
<keyword evidence="5 8" id="KW-0067">ATP-binding</keyword>
<comment type="subcellular location">
    <subcellularLocation>
        <location evidence="8">Mitochondrion matrix</location>
    </subcellularLocation>
</comment>
<reference evidence="10 11" key="1">
    <citation type="journal article" date="2021" name="Nat. Plants">
        <title>The Taxus genome provides insights into paclitaxel biosynthesis.</title>
        <authorList>
            <person name="Xiong X."/>
            <person name="Gou J."/>
            <person name="Liao Q."/>
            <person name="Li Y."/>
            <person name="Zhou Q."/>
            <person name="Bi G."/>
            <person name="Li C."/>
            <person name="Du R."/>
            <person name="Wang X."/>
            <person name="Sun T."/>
            <person name="Guo L."/>
            <person name="Liang H."/>
            <person name="Lu P."/>
            <person name="Wu Y."/>
            <person name="Zhang Z."/>
            <person name="Ro D.K."/>
            <person name="Shang Y."/>
            <person name="Huang S."/>
            <person name="Yan J."/>
        </authorList>
    </citation>
    <scope>NUCLEOTIDE SEQUENCE [LARGE SCALE GENOMIC DNA]</scope>
    <source>
        <strain evidence="10">Ta-2019</strain>
    </source>
</reference>
<dbReference type="PANTHER" id="PTHR11947:SF3">
    <property type="entry name" value="[PYRUVATE DEHYDROGENASE (ACETYL-TRANSFERRING)] KINASE, MITOCHONDRIAL"/>
    <property type="match status" value="1"/>
</dbReference>
<organism evidence="10 11">
    <name type="scientific">Taxus chinensis</name>
    <name type="common">Chinese yew</name>
    <name type="synonym">Taxus wallichiana var. chinensis</name>
    <dbReference type="NCBI Taxonomy" id="29808"/>
    <lineage>
        <taxon>Eukaryota</taxon>
        <taxon>Viridiplantae</taxon>
        <taxon>Streptophyta</taxon>
        <taxon>Embryophyta</taxon>
        <taxon>Tracheophyta</taxon>
        <taxon>Spermatophyta</taxon>
        <taxon>Pinopsida</taxon>
        <taxon>Pinidae</taxon>
        <taxon>Conifers II</taxon>
        <taxon>Cupressales</taxon>
        <taxon>Taxaceae</taxon>
        <taxon>Taxus</taxon>
    </lineage>
</organism>
<dbReference type="InterPro" id="IPR018955">
    <property type="entry name" value="BCDHK/PDK_N"/>
</dbReference>
<keyword evidence="11" id="KW-1185">Reference proteome</keyword>
<evidence type="ECO:0000256" key="1">
    <source>
        <dbReference type="ARBA" id="ARBA00006155"/>
    </source>
</evidence>
<comment type="catalytic activity">
    <reaction evidence="7">
        <text>L-seryl-[pyruvate dehydrogenase E1 alpha subunit] + ATP = O-phospho-L-seryl-[pyruvate dehydrogenase E1 alpha subunit] + ADP + H(+)</text>
        <dbReference type="Rhea" id="RHEA:23052"/>
        <dbReference type="Rhea" id="RHEA-COMP:13689"/>
        <dbReference type="Rhea" id="RHEA-COMP:13690"/>
        <dbReference type="ChEBI" id="CHEBI:15378"/>
        <dbReference type="ChEBI" id="CHEBI:29999"/>
        <dbReference type="ChEBI" id="CHEBI:30616"/>
        <dbReference type="ChEBI" id="CHEBI:83421"/>
        <dbReference type="ChEBI" id="CHEBI:456216"/>
        <dbReference type="EC" id="2.7.11.2"/>
    </reaction>
</comment>
<dbReference type="FunFam" id="1.20.140.20:FF:000003">
    <property type="entry name" value="[Pyruvate dehydrogenase (Acetyl-transferring)] kinase, mitochondrial"/>
    <property type="match status" value="1"/>
</dbReference>
<name>A0AA38KWT3_TAXCH</name>
<dbReference type="Proteomes" id="UP000824469">
    <property type="component" value="Unassembled WGS sequence"/>
</dbReference>
<comment type="caution">
    <text evidence="10">The sequence shown here is derived from an EMBL/GenBank/DDBJ whole genome shotgun (WGS) entry which is preliminary data.</text>
</comment>
<sequence length="352" mass="39810">MALPSLASAAKRTIERGLAEDIKKWSLMKQTGVSLKYMMDFGSLPNDNYLLFSAQFLHKELPVRLAHRATELENLPRGLSSKADVLKVRDWYVDSFRDLRSFPEIQDSKDELKFTELINQIKMRHNTVMPTMALGILKLKQELGRKQGLNELPEIHQFLDRFYMSRIGIRMLIGQHVALHEPNPPPGYVGLICSKVSPVKVAQNAIDDARCACMRTYGTSPEVHVYGDPSFTFAYVPTHLHHMVFELVKNSLRAVQERHIDSDDDCPPVRVVVADGIEDVTIKISDEGGGIPRSGLPKIWTYFYSTAHTPLDGPPMEEIPWIMAGYGYGLPISRLYARYFGGDLQIISMEGY</sequence>
<dbReference type="Pfam" id="PF10436">
    <property type="entry name" value="BCDHK_Adom3"/>
    <property type="match status" value="1"/>
</dbReference>
<gene>
    <name evidence="10" type="ORF">KI387_025598</name>
</gene>
<protein>
    <recommendedName>
        <fullName evidence="8">Protein-serine/threonine kinase</fullName>
        <ecNumber evidence="8">2.7.11.-</ecNumber>
    </recommendedName>
</protein>
<dbReference type="InterPro" id="IPR036784">
    <property type="entry name" value="AK/P_DHK_N_sf"/>
</dbReference>
<evidence type="ECO:0000256" key="5">
    <source>
        <dbReference type="ARBA" id="ARBA00022840"/>
    </source>
</evidence>
<evidence type="ECO:0000313" key="11">
    <source>
        <dbReference type="Proteomes" id="UP000824469"/>
    </source>
</evidence>
<dbReference type="GO" id="GO:0010906">
    <property type="term" value="P:regulation of glucose metabolic process"/>
    <property type="evidence" value="ECO:0007669"/>
    <property type="project" value="TreeGrafter"/>
</dbReference>
<evidence type="ECO:0000256" key="4">
    <source>
        <dbReference type="ARBA" id="ARBA00022777"/>
    </source>
</evidence>
<dbReference type="InterPro" id="IPR036890">
    <property type="entry name" value="HATPase_C_sf"/>
</dbReference>
<dbReference type="AlphaFoldDB" id="A0AA38KWT3"/>
<dbReference type="SUPFAM" id="SSF55874">
    <property type="entry name" value="ATPase domain of HSP90 chaperone/DNA topoisomerase II/histidine kinase"/>
    <property type="match status" value="1"/>
</dbReference>
<evidence type="ECO:0000256" key="3">
    <source>
        <dbReference type="ARBA" id="ARBA00022741"/>
    </source>
</evidence>
<keyword evidence="4 8" id="KW-0418">Kinase</keyword>
<dbReference type="SUPFAM" id="SSF69012">
    <property type="entry name" value="alpha-ketoacid dehydrogenase kinase, N-terminal domain"/>
    <property type="match status" value="1"/>
</dbReference>
<keyword evidence="3 8" id="KW-0547">Nucleotide-binding</keyword>
<dbReference type="Pfam" id="PF02518">
    <property type="entry name" value="HATPase_c"/>
    <property type="match status" value="1"/>
</dbReference>
<dbReference type="PROSITE" id="PS50109">
    <property type="entry name" value="HIS_KIN"/>
    <property type="match status" value="1"/>
</dbReference>
<accession>A0AA38KWT3</accession>
<dbReference type="GO" id="GO:0005759">
    <property type="term" value="C:mitochondrial matrix"/>
    <property type="evidence" value="ECO:0007669"/>
    <property type="project" value="UniProtKB-SubCell"/>
</dbReference>
<dbReference type="EC" id="2.7.11.-" evidence="8"/>
<dbReference type="Gene3D" id="1.20.140.20">
    <property type="entry name" value="Alpha-ketoacid/pyruvate dehydrogenase kinase, N-terminal domain"/>
    <property type="match status" value="1"/>
</dbReference>
<dbReference type="InterPro" id="IPR005467">
    <property type="entry name" value="His_kinase_dom"/>
</dbReference>
<comment type="similarity">
    <text evidence="1 8">Belongs to the PDK/BCKDK protein kinase family.</text>
</comment>
<dbReference type="InterPro" id="IPR003594">
    <property type="entry name" value="HATPase_dom"/>
</dbReference>
<dbReference type="PANTHER" id="PTHR11947">
    <property type="entry name" value="PYRUVATE DEHYDROGENASE KINASE"/>
    <property type="match status" value="1"/>
</dbReference>
<evidence type="ECO:0000256" key="6">
    <source>
        <dbReference type="ARBA" id="ARBA00023128"/>
    </source>
</evidence>
<proteinExistence type="inferred from homology"/>
<dbReference type="InterPro" id="IPR039028">
    <property type="entry name" value="BCKD/PDK"/>
</dbReference>
<dbReference type="CDD" id="cd16929">
    <property type="entry name" value="HATPase_PDK-like"/>
    <property type="match status" value="1"/>
</dbReference>
<dbReference type="Gene3D" id="3.30.565.10">
    <property type="entry name" value="Histidine kinase-like ATPase, C-terminal domain"/>
    <property type="match status" value="1"/>
</dbReference>
<dbReference type="EMBL" id="JAHRHJ020000006">
    <property type="protein sequence ID" value="KAH9310563.1"/>
    <property type="molecule type" value="Genomic_DNA"/>
</dbReference>
<dbReference type="SMART" id="SM00387">
    <property type="entry name" value="HATPase_c"/>
    <property type="match status" value="1"/>
</dbReference>